<keyword evidence="2" id="KW-0812">Transmembrane</keyword>
<feature type="transmembrane region" description="Helical" evidence="2">
    <location>
        <begin position="45"/>
        <end position="68"/>
    </location>
</feature>
<accession>A0A2S4UPK9</accession>
<proteinExistence type="predicted"/>
<keyword evidence="2" id="KW-0472">Membrane</keyword>
<evidence type="ECO:0000256" key="2">
    <source>
        <dbReference type="SAM" id="Phobius"/>
    </source>
</evidence>
<feature type="compositionally biased region" description="Polar residues" evidence="1">
    <location>
        <begin position="453"/>
        <end position="462"/>
    </location>
</feature>
<feature type="region of interest" description="Disordered" evidence="1">
    <location>
        <begin position="437"/>
        <end position="462"/>
    </location>
</feature>
<evidence type="ECO:0000313" key="4">
    <source>
        <dbReference type="Proteomes" id="UP000239156"/>
    </source>
</evidence>
<dbReference type="EMBL" id="PKSL01000209">
    <property type="protein sequence ID" value="POV99064.1"/>
    <property type="molecule type" value="Genomic_DNA"/>
</dbReference>
<feature type="transmembrane region" description="Helical" evidence="2">
    <location>
        <begin position="402"/>
        <end position="423"/>
    </location>
</feature>
<keyword evidence="2" id="KW-1133">Transmembrane helix</keyword>
<dbReference type="VEuPathDB" id="FungiDB:PSHT_10951"/>
<protein>
    <submittedName>
        <fullName evidence="3">Uncharacterized protein</fullName>
    </submittedName>
</protein>
<gene>
    <name evidence="3" type="ORF">PSTT_13986</name>
</gene>
<sequence>MASQLTLTDLLNQSHDPKTNPFTGVILGLKEQQNPAVDEAQARGILYSIITYNAVFLVCAAIICLPYLQGVGGHQRRHWIIKRQYLDSRKHRFLGCSSSFNSPQLVNVFPYLTIFPPFIPGISHLMIKTDGQSYWIPNSGLIVAVSHLLGSTLFLVFLGLRYSAFHSGVAADAFYGSAWLELRWLPSYCSFFTQAWSTWFVRASDASLNGKTNRIHPVAYNINLIGFPLIALVFALVLTSAQVSAMTARSESFRTLLSTLTLISLQWREGQDFAHIHQFSAASAQFHDYTLKSLHLLARFRTTGLFWTLMAVPTFIFYIFGICTLLKVMHKRFQAAKSQPEEQSTTGTDSFGKRLISGHHQDNLLGSTLYDDVDDLVLPHVIGLIFYLSGDAKMTNKDWMQLFMVLSNSGSYLLLAALLVQMLRIISEGREQAHRIARSRKNSDSEDTLLDDFSSQIGTSPH</sequence>
<reference evidence="3" key="1">
    <citation type="submission" date="2017-12" db="EMBL/GenBank/DDBJ databases">
        <title>Gene loss provides genomic basis for host adaptation in cereal stripe rust fungi.</title>
        <authorList>
            <person name="Xia C."/>
        </authorList>
    </citation>
    <scope>NUCLEOTIDE SEQUENCE [LARGE SCALE GENOMIC DNA]</scope>
    <source>
        <strain evidence="3">93-210</strain>
    </source>
</reference>
<feature type="transmembrane region" description="Helical" evidence="2">
    <location>
        <begin position="139"/>
        <end position="160"/>
    </location>
</feature>
<keyword evidence="4" id="KW-1185">Reference proteome</keyword>
<organism evidence="3 4">
    <name type="scientific">Puccinia striiformis</name>
    <dbReference type="NCBI Taxonomy" id="27350"/>
    <lineage>
        <taxon>Eukaryota</taxon>
        <taxon>Fungi</taxon>
        <taxon>Dikarya</taxon>
        <taxon>Basidiomycota</taxon>
        <taxon>Pucciniomycotina</taxon>
        <taxon>Pucciniomycetes</taxon>
        <taxon>Pucciniales</taxon>
        <taxon>Pucciniaceae</taxon>
        <taxon>Puccinia</taxon>
    </lineage>
</organism>
<evidence type="ECO:0000313" key="3">
    <source>
        <dbReference type="EMBL" id="POV99064.1"/>
    </source>
</evidence>
<name>A0A2S4UPK9_9BASI</name>
<evidence type="ECO:0000256" key="1">
    <source>
        <dbReference type="SAM" id="MobiDB-lite"/>
    </source>
</evidence>
<dbReference type="VEuPathDB" id="FungiDB:PSTT_13986"/>
<feature type="transmembrane region" description="Helical" evidence="2">
    <location>
        <begin position="218"/>
        <end position="238"/>
    </location>
</feature>
<feature type="transmembrane region" description="Helical" evidence="2">
    <location>
        <begin position="108"/>
        <end position="127"/>
    </location>
</feature>
<comment type="caution">
    <text evidence="3">The sequence shown here is derived from an EMBL/GenBank/DDBJ whole genome shotgun (WGS) entry which is preliminary data.</text>
</comment>
<dbReference type="Proteomes" id="UP000239156">
    <property type="component" value="Unassembled WGS sequence"/>
</dbReference>
<dbReference type="AlphaFoldDB" id="A0A2S4UPK9"/>
<feature type="transmembrane region" description="Helical" evidence="2">
    <location>
        <begin position="305"/>
        <end position="328"/>
    </location>
</feature>